<evidence type="ECO:0000256" key="7">
    <source>
        <dbReference type="PROSITE-ProRule" id="PRU00023"/>
    </source>
</evidence>
<dbReference type="PRINTS" id="PR00193">
    <property type="entry name" value="MYOSINHEAVY"/>
</dbReference>
<dbReference type="OrthoDB" id="6108017at2759"/>
<feature type="compositionally biased region" description="Basic and acidic residues" evidence="9">
    <location>
        <begin position="1240"/>
        <end position="1249"/>
    </location>
</feature>
<feature type="region of interest" description="Disordered" evidence="9">
    <location>
        <begin position="1"/>
        <end position="25"/>
    </location>
</feature>
<feature type="region of interest" description="Disordered" evidence="9">
    <location>
        <begin position="1267"/>
        <end position="1337"/>
    </location>
</feature>
<feature type="region of interest" description="Disordered" evidence="9">
    <location>
        <begin position="69"/>
        <end position="93"/>
    </location>
</feature>
<dbReference type="RefSeq" id="XP_030837973.1">
    <property type="nucleotide sequence ID" value="XM_030982113.1"/>
</dbReference>
<dbReference type="CDD" id="cd00124">
    <property type="entry name" value="MYSc"/>
    <property type="match status" value="1"/>
</dbReference>
<dbReference type="SMART" id="SM00248">
    <property type="entry name" value="ANK"/>
    <property type="match status" value="4"/>
</dbReference>
<name>A0A7M7SX77_STRPU</name>
<dbReference type="PROSITE" id="PS51456">
    <property type="entry name" value="MYOSIN_MOTOR"/>
    <property type="match status" value="1"/>
</dbReference>
<accession>A0A7M7SX77</accession>
<dbReference type="InParanoid" id="A0A7M7SX77"/>
<evidence type="ECO:0000256" key="5">
    <source>
        <dbReference type="ARBA" id="ARBA00023123"/>
    </source>
</evidence>
<reference evidence="11" key="2">
    <citation type="submission" date="2021-01" db="UniProtKB">
        <authorList>
            <consortium name="EnsemblMetazoa"/>
        </authorList>
    </citation>
    <scope>IDENTIFICATION</scope>
</reference>
<keyword evidence="8" id="KW-0009">Actin-binding</keyword>
<dbReference type="InterPro" id="IPR052838">
    <property type="entry name" value="Myosin-XVI"/>
</dbReference>
<evidence type="ECO:0000256" key="9">
    <source>
        <dbReference type="SAM" id="MobiDB-lite"/>
    </source>
</evidence>
<keyword evidence="4 7" id="KW-0040">ANK repeat</keyword>
<dbReference type="InterPro" id="IPR027417">
    <property type="entry name" value="P-loop_NTPase"/>
</dbReference>
<keyword evidence="3 8" id="KW-0067">ATP-binding</keyword>
<dbReference type="PROSITE" id="PS50297">
    <property type="entry name" value="ANK_REP_REGION"/>
    <property type="match status" value="4"/>
</dbReference>
<sequence>MQETRRKISKEHGKRGVLKRQQAQSEPIYEAATLQGAISGSGPGSLDHLPRTQRLRVCKKLRQEQLKRYYEQERTDHEKGRRLSGRRQTPNSKGAMVNFDIANKLRDAVARFDDKEVLTLLDQNGDPNTKSESGVTVLHQCCMDDNLSVAEILVQRGADVNRKDEDLWSPLHSACACDSTEIVQLLLNNGADPTVIDVDGNVPSDQAPAGSETKMVIETHMKDNGFDDVAVKNIKKKEAKRMLADVKDFIATGGNVNTVNDRGTTLLHIAAANNYRDVAKLLLDRGANIDIIDDEGLTPLHVAAKYGQTKMVKLLVKRNANPRLKSIQEQKAADLASSELIEELLKAADQEYNPVCPPSPRPDPDDLDDEVELERVNSKTLRSRATPLSKTDQLFEAETRIQDEGDTSPTVTEENFQGIGLKVVKEDDSVYLPLPTKSDDLARLPEMTENVILQELMLRYSRDIIYTYVGDILIAVNPFKELPIYSRTSSNQYTNLLERTKRTPHMFAVADRAFQAMLRERRSQCCIISGESGAGKTESCKYFVQHLLSRANSCESLLNEKIEQVNPLLECFGNAQTIMNDNSSRFGKYLELKFSAAGNVVGAHLSEYLLEKSRIVSHGEGERNFHIFYLLFDGLTHDEKEYYGLKSPGQHRYMRSEGKPSLGPTNQQAKFRAVRDCLRLIGFSNEDEDSLFSVLSAILLLGDLNFCTQENSEAAVLTNPDVAEKAGELLHIPGDEIVGAILSETTYTRGESITKYRTPLQAADCRDALTKALYSRLFSWVVNNINQLLEPLDVNQENIIEIGVLDIFGFENFIKNSFEQLCINLANEQLQHYFNEHIFQNEQEECEKEGIQLNKVNFTSNQPVLDVFLEKHLGLTALIDEESHFPKGTNQSLATKLHNGPGVRSKTVYKAPKDLGMTFSVLHYAGIVCYNVSGFLEKNRDTLAKSVLFTMKTSNKPLIRELFQNRLTRTGSLAPSARQRQSRRTRSIKNSKDAFAFFRKQKLSGKESRVQKRGKGDRPVIGTERKGPATVLFHFKNSLAELMGKMKRSSPHFVRCVKPNTHKLPDKFTPEYVVAQLRYTGIMETSRIRKQGFPLRLTPEEFVERYAGLVAMATIKVKILADLEKCRFTLKASGITDWQIGTTKLFFHYWHVERLAELSAKIDKRLLCCQKVIRGFLVRRQMKHQWEIVESQRKYIASFLSDIQLKGETLIQTLNKCEEGCPDDHEQEDEEKEGEEEKEEFQHALNDHDEARNVEQMFLDVAESEESRMSAIPNVPPPPPLTNGVYKSESALTLPMTRASPLVQEKSAPPQRTMSSTKVKSVPLSSLLRYPLSTETR</sequence>
<dbReference type="InterPro" id="IPR036961">
    <property type="entry name" value="Kinesin_motor_dom_sf"/>
</dbReference>
<evidence type="ECO:0000256" key="1">
    <source>
        <dbReference type="ARBA" id="ARBA00022737"/>
    </source>
</evidence>
<dbReference type="SMART" id="SM00242">
    <property type="entry name" value="MYSc"/>
    <property type="match status" value="1"/>
</dbReference>
<dbReference type="KEGG" id="spu:587143"/>
<dbReference type="FunFam" id="1.25.40.20:FF:000168">
    <property type="entry name" value="Myosin XVI"/>
    <property type="match status" value="1"/>
</dbReference>
<feature type="domain" description="Myosin motor" evidence="10">
    <location>
        <begin position="436"/>
        <end position="1160"/>
    </location>
</feature>
<feature type="region of interest" description="Disordered" evidence="9">
    <location>
        <begin position="1004"/>
        <end position="1023"/>
    </location>
</feature>
<dbReference type="GO" id="GO:0003779">
    <property type="term" value="F:actin binding"/>
    <property type="evidence" value="ECO:0007669"/>
    <property type="project" value="UniProtKB-KW"/>
</dbReference>
<feature type="compositionally biased region" description="Basic residues" evidence="9">
    <location>
        <begin position="7"/>
        <end position="18"/>
    </location>
</feature>
<dbReference type="Gene3D" id="1.20.5.4820">
    <property type="match status" value="1"/>
</dbReference>
<dbReference type="Gene3D" id="1.25.40.20">
    <property type="entry name" value="Ankyrin repeat-containing domain"/>
    <property type="match status" value="2"/>
</dbReference>
<evidence type="ECO:0000256" key="3">
    <source>
        <dbReference type="ARBA" id="ARBA00022840"/>
    </source>
</evidence>
<dbReference type="SUPFAM" id="SSF48403">
    <property type="entry name" value="Ankyrin repeat"/>
    <property type="match status" value="1"/>
</dbReference>
<dbReference type="GO" id="GO:0016459">
    <property type="term" value="C:myosin complex"/>
    <property type="evidence" value="ECO:0007669"/>
    <property type="project" value="UniProtKB-KW"/>
</dbReference>
<feature type="repeat" description="ANK" evidence="7">
    <location>
        <begin position="262"/>
        <end position="294"/>
    </location>
</feature>
<feature type="compositionally biased region" description="Basic and acidic residues" evidence="9">
    <location>
        <begin position="69"/>
        <end position="81"/>
    </location>
</feature>
<feature type="repeat" description="ANK" evidence="7">
    <location>
        <begin position="295"/>
        <end position="327"/>
    </location>
</feature>
<keyword evidence="12" id="KW-1185">Reference proteome</keyword>
<dbReference type="Pfam" id="PF00063">
    <property type="entry name" value="Myosin_head"/>
    <property type="match status" value="1"/>
</dbReference>
<dbReference type="PANTHER" id="PTHR47335:SF1">
    <property type="entry name" value="UNCONVENTIONAL MYOSIN-XVI"/>
    <property type="match status" value="1"/>
</dbReference>
<dbReference type="Gene3D" id="1.10.10.820">
    <property type="match status" value="1"/>
</dbReference>
<dbReference type="GeneID" id="587143"/>
<protein>
    <recommendedName>
        <fullName evidence="10">Myosin motor domain-containing protein</fullName>
    </recommendedName>
</protein>
<feature type="repeat" description="ANK" evidence="7">
    <location>
        <begin position="166"/>
        <end position="198"/>
    </location>
</feature>
<dbReference type="InterPro" id="IPR036770">
    <property type="entry name" value="Ankyrin_rpt-contain_sf"/>
</dbReference>
<feature type="compositionally biased region" description="Polar residues" evidence="9">
    <location>
        <begin position="1310"/>
        <end position="1319"/>
    </location>
</feature>
<dbReference type="InterPro" id="IPR001609">
    <property type="entry name" value="Myosin_head_motor_dom-like"/>
</dbReference>
<dbReference type="GO" id="GO:0003774">
    <property type="term" value="F:cytoskeletal motor activity"/>
    <property type="evidence" value="ECO:0007669"/>
    <property type="project" value="UniProtKB-UniRule"/>
</dbReference>
<evidence type="ECO:0000313" key="12">
    <source>
        <dbReference type="Proteomes" id="UP000007110"/>
    </source>
</evidence>
<dbReference type="Proteomes" id="UP000007110">
    <property type="component" value="Unassembled WGS sequence"/>
</dbReference>
<dbReference type="Gene3D" id="1.20.120.720">
    <property type="entry name" value="Myosin VI head, motor domain, U50 subdomain"/>
    <property type="match status" value="1"/>
</dbReference>
<dbReference type="EnsemblMetazoa" id="XM_030982113">
    <property type="protein sequence ID" value="XP_030837973"/>
    <property type="gene ID" value="LOC587143"/>
</dbReference>
<feature type="region of interest" description="Actin-binding" evidence="8">
    <location>
        <begin position="1039"/>
        <end position="1061"/>
    </location>
</feature>
<dbReference type="GO" id="GO:0005524">
    <property type="term" value="F:ATP binding"/>
    <property type="evidence" value="ECO:0007669"/>
    <property type="project" value="UniProtKB-UniRule"/>
</dbReference>
<organism evidence="11 12">
    <name type="scientific">Strongylocentrotus purpuratus</name>
    <name type="common">Purple sea urchin</name>
    <dbReference type="NCBI Taxonomy" id="7668"/>
    <lineage>
        <taxon>Eukaryota</taxon>
        <taxon>Metazoa</taxon>
        <taxon>Echinodermata</taxon>
        <taxon>Eleutherozoa</taxon>
        <taxon>Echinozoa</taxon>
        <taxon>Echinoidea</taxon>
        <taxon>Euechinoidea</taxon>
        <taxon>Echinacea</taxon>
        <taxon>Camarodonta</taxon>
        <taxon>Echinidea</taxon>
        <taxon>Strongylocentrotidae</taxon>
        <taxon>Strongylocentrotus</taxon>
    </lineage>
</organism>
<feature type="compositionally biased region" description="Acidic residues" evidence="9">
    <location>
        <begin position="1225"/>
        <end position="1239"/>
    </location>
</feature>
<dbReference type="Pfam" id="PF12796">
    <property type="entry name" value="Ank_2"/>
    <property type="match status" value="2"/>
</dbReference>
<evidence type="ECO:0000256" key="4">
    <source>
        <dbReference type="ARBA" id="ARBA00023043"/>
    </source>
</evidence>
<dbReference type="SUPFAM" id="SSF52540">
    <property type="entry name" value="P-loop containing nucleoside triphosphate hydrolases"/>
    <property type="match status" value="1"/>
</dbReference>
<keyword evidence="1" id="KW-0677">Repeat</keyword>
<dbReference type="CTD" id="23026"/>
<feature type="region of interest" description="Disordered" evidence="9">
    <location>
        <begin position="1218"/>
        <end position="1249"/>
    </location>
</feature>
<evidence type="ECO:0000256" key="8">
    <source>
        <dbReference type="PROSITE-ProRule" id="PRU00782"/>
    </source>
</evidence>
<feature type="binding site" evidence="8">
    <location>
        <begin position="530"/>
        <end position="537"/>
    </location>
    <ligand>
        <name>ATP</name>
        <dbReference type="ChEBI" id="CHEBI:30616"/>
    </ligand>
</feature>
<dbReference type="PROSITE" id="PS50088">
    <property type="entry name" value="ANK_REPEAT"/>
    <property type="match status" value="4"/>
</dbReference>
<dbReference type="InterPro" id="IPR002110">
    <property type="entry name" value="Ankyrin_rpt"/>
</dbReference>
<keyword evidence="6 8" id="KW-0505">Motor protein</keyword>
<dbReference type="PANTHER" id="PTHR47335">
    <property type="entry name" value="UNCONVENTIONAL MYOSIN-XVI"/>
    <property type="match status" value="1"/>
</dbReference>
<evidence type="ECO:0000256" key="2">
    <source>
        <dbReference type="ARBA" id="ARBA00022741"/>
    </source>
</evidence>
<keyword evidence="2 8" id="KW-0547">Nucleotide-binding</keyword>
<evidence type="ECO:0000256" key="6">
    <source>
        <dbReference type="ARBA" id="ARBA00023175"/>
    </source>
</evidence>
<reference evidence="12" key="1">
    <citation type="submission" date="2015-02" db="EMBL/GenBank/DDBJ databases">
        <title>Genome sequencing for Strongylocentrotus purpuratus.</title>
        <authorList>
            <person name="Murali S."/>
            <person name="Liu Y."/>
            <person name="Vee V."/>
            <person name="English A."/>
            <person name="Wang M."/>
            <person name="Skinner E."/>
            <person name="Han Y."/>
            <person name="Muzny D.M."/>
            <person name="Worley K.C."/>
            <person name="Gibbs R.A."/>
        </authorList>
    </citation>
    <scope>NUCLEOTIDE SEQUENCE</scope>
</reference>
<dbReference type="Gene3D" id="1.20.58.530">
    <property type="match status" value="1"/>
</dbReference>
<feature type="repeat" description="ANK" evidence="7">
    <location>
        <begin position="133"/>
        <end position="165"/>
    </location>
</feature>
<dbReference type="Gene3D" id="3.40.850.10">
    <property type="entry name" value="Kinesin motor domain"/>
    <property type="match status" value="1"/>
</dbReference>
<proteinExistence type="inferred from homology"/>
<comment type="similarity">
    <text evidence="8">Belongs to the TRAFAC class myosin-kinesin ATPase superfamily. Myosin family.</text>
</comment>
<evidence type="ECO:0000313" key="11">
    <source>
        <dbReference type="EnsemblMetazoa" id="XP_030837973"/>
    </source>
</evidence>
<dbReference type="OMA" id="QVAYNNE"/>
<evidence type="ECO:0000259" key="10">
    <source>
        <dbReference type="PROSITE" id="PS51456"/>
    </source>
</evidence>
<keyword evidence="5 8" id="KW-0518">Myosin</keyword>